<reference evidence="1 2" key="1">
    <citation type="submission" date="2019-07" db="EMBL/GenBank/DDBJ databases">
        <title>Sphingomonas alkalisoli sp. nov., isolated from rhizosphere soil of Suaedae salsa.</title>
        <authorList>
            <person name="Zhang H."/>
            <person name="Xu L."/>
            <person name="Zhang J.-X."/>
            <person name="Sun J.-Q."/>
        </authorList>
    </citation>
    <scope>NUCLEOTIDE SEQUENCE [LARGE SCALE GENOMIC DNA]</scope>
    <source>
        <strain evidence="1 2">XS-10</strain>
    </source>
</reference>
<name>A0A518RHH2_9SPHN</name>
<keyword evidence="2" id="KW-1185">Reference proteome</keyword>
<dbReference type="PANTHER" id="PTHR36057:SF1">
    <property type="entry name" value="LIPOPROTEIN LIPID ATTACHMENT SITE-LIKE PROTEIN, PUTATIVE (DUF1223)-RELATED"/>
    <property type="match status" value="1"/>
</dbReference>
<sequence length="245" mass="26109">MKSIYLSAAIGALALGGVGLTVNAQRSPDVRPPVGNRAPPEPARLTVVELFQSQGCSSCPPAAANVNAIAGQPNVLALSYGVTYWDQLGWKDSFASPQFTERQWEYARSRGRARVWTPQVYVNGQRDLVGSNRAQLNQTIAASSIKGPSVSVSGGKVHIGAGRAARRATIWMVRYDPRTVNVPIRAGENGGRTLPHRNIVRQLTRLGQWTGAATSFSLPVPRDGFRTAILVQDGKGGAIIGAVKA</sequence>
<dbReference type="EMBL" id="CP042239">
    <property type="protein sequence ID" value="QDX26918.1"/>
    <property type="molecule type" value="Genomic_DNA"/>
</dbReference>
<accession>A0A518RHH2</accession>
<protein>
    <submittedName>
        <fullName evidence="1">DUF1223 domain-containing protein</fullName>
    </submittedName>
</protein>
<dbReference type="RefSeq" id="WP_145848001.1">
    <property type="nucleotide sequence ID" value="NZ_CP042239.1"/>
</dbReference>
<dbReference type="PANTHER" id="PTHR36057">
    <property type="match status" value="1"/>
</dbReference>
<dbReference type="InterPro" id="IPR036249">
    <property type="entry name" value="Thioredoxin-like_sf"/>
</dbReference>
<dbReference type="SUPFAM" id="SSF52833">
    <property type="entry name" value="Thioredoxin-like"/>
    <property type="match status" value="1"/>
</dbReference>
<organism evidence="1 2">
    <name type="scientific">Sphingomonas suaedae</name>
    <dbReference type="NCBI Taxonomy" id="2599297"/>
    <lineage>
        <taxon>Bacteria</taxon>
        <taxon>Pseudomonadati</taxon>
        <taxon>Pseudomonadota</taxon>
        <taxon>Alphaproteobacteria</taxon>
        <taxon>Sphingomonadales</taxon>
        <taxon>Sphingomonadaceae</taxon>
        <taxon>Sphingomonas</taxon>
    </lineage>
</organism>
<evidence type="ECO:0000313" key="2">
    <source>
        <dbReference type="Proteomes" id="UP000318055"/>
    </source>
</evidence>
<dbReference type="Pfam" id="PF06764">
    <property type="entry name" value="DUF1223"/>
    <property type="match status" value="1"/>
</dbReference>
<dbReference type="KEGG" id="ssua:FPZ54_13490"/>
<dbReference type="Proteomes" id="UP000318055">
    <property type="component" value="Chromosome"/>
</dbReference>
<dbReference type="AlphaFoldDB" id="A0A518RHH2"/>
<evidence type="ECO:0000313" key="1">
    <source>
        <dbReference type="EMBL" id="QDX26918.1"/>
    </source>
</evidence>
<proteinExistence type="predicted"/>
<dbReference type="InterPro" id="IPR010634">
    <property type="entry name" value="DUF1223"/>
</dbReference>
<gene>
    <name evidence="1" type="ORF">FPZ54_13490</name>
</gene>
<dbReference type="OrthoDB" id="9808254at2"/>